<dbReference type="Gene3D" id="1.10.1790.50">
    <property type="match status" value="1"/>
</dbReference>
<proteinExistence type="predicted"/>
<dbReference type="Proteomes" id="UP000595362">
    <property type="component" value="Chromosome"/>
</dbReference>
<evidence type="ECO:0000313" key="2">
    <source>
        <dbReference type="EMBL" id="QQG37380.1"/>
    </source>
</evidence>
<name>A0A7T5R4N0_9BACT</name>
<dbReference type="Pfam" id="PF02661">
    <property type="entry name" value="Fic"/>
    <property type="match status" value="1"/>
</dbReference>
<reference evidence="2 3" key="1">
    <citation type="submission" date="2020-07" db="EMBL/GenBank/DDBJ databases">
        <title>Huge and variable diversity of episymbiotic CPR bacteria and DPANN archaea in groundwater ecosystems.</title>
        <authorList>
            <person name="He C.Y."/>
            <person name="Keren R."/>
            <person name="Whittaker M."/>
            <person name="Farag I.F."/>
            <person name="Doudna J."/>
            <person name="Cate J.H.D."/>
            <person name="Banfield J.F."/>
        </authorList>
    </citation>
    <scope>NUCLEOTIDE SEQUENCE [LARGE SCALE GENOMIC DNA]</scope>
    <source>
        <strain evidence="2">NC_groundwater_70_Ag_B-0.1um_54_66</strain>
    </source>
</reference>
<feature type="domain" description="Fido" evidence="1">
    <location>
        <begin position="1"/>
        <end position="31"/>
    </location>
</feature>
<organism evidence="2 3">
    <name type="scientific">Micavibrio aeruginosavorus</name>
    <dbReference type="NCBI Taxonomy" id="349221"/>
    <lineage>
        <taxon>Bacteria</taxon>
        <taxon>Pseudomonadati</taxon>
        <taxon>Bdellovibrionota</taxon>
        <taxon>Bdellovibrionia</taxon>
        <taxon>Bdellovibrionales</taxon>
        <taxon>Pseudobdellovibrionaceae</taxon>
        <taxon>Micavibrio</taxon>
    </lineage>
</organism>
<dbReference type="PROSITE" id="PS51459">
    <property type="entry name" value="FIDO"/>
    <property type="match status" value="1"/>
</dbReference>
<protein>
    <submittedName>
        <fullName evidence="2">Fic family protein</fullName>
    </submittedName>
</protein>
<dbReference type="InterPro" id="IPR003812">
    <property type="entry name" value="Fido"/>
</dbReference>
<evidence type="ECO:0000259" key="1">
    <source>
        <dbReference type="PROSITE" id="PS51459"/>
    </source>
</evidence>
<gene>
    <name evidence="2" type="ORF">HYS17_05405</name>
</gene>
<sequence>MKRRAYHPFIDGNKRTALAAGDLSEDELAAR</sequence>
<dbReference type="EMBL" id="CP066681">
    <property type="protein sequence ID" value="QQG37380.1"/>
    <property type="molecule type" value="Genomic_DNA"/>
</dbReference>
<evidence type="ECO:0000313" key="3">
    <source>
        <dbReference type="Proteomes" id="UP000595362"/>
    </source>
</evidence>
<accession>A0A7T5R4N0</accession>
<dbReference type="AlphaFoldDB" id="A0A7T5R4N0"/>